<evidence type="ECO:0000313" key="4">
    <source>
        <dbReference type="RefSeq" id="XP_046596612.1"/>
    </source>
</evidence>
<feature type="region of interest" description="Disordered" evidence="1">
    <location>
        <begin position="325"/>
        <end position="358"/>
    </location>
</feature>
<feature type="compositionally biased region" description="Polar residues" evidence="1">
    <location>
        <begin position="342"/>
        <end position="352"/>
    </location>
</feature>
<protein>
    <submittedName>
        <fullName evidence="3 4">Uncharacterized protein LOC107226280 isoform X2</fullName>
    </submittedName>
</protein>
<dbReference type="RefSeq" id="XP_046596612.1">
    <property type="nucleotide sequence ID" value="XM_046740656.1"/>
</dbReference>
<feature type="compositionally biased region" description="Polar residues" evidence="1">
    <location>
        <begin position="325"/>
        <end position="335"/>
    </location>
</feature>
<evidence type="ECO:0000313" key="3">
    <source>
        <dbReference type="RefSeq" id="XP_015522531.2"/>
    </source>
</evidence>
<evidence type="ECO:0000313" key="5">
    <source>
        <dbReference type="RefSeq" id="XP_046596613.1"/>
    </source>
</evidence>
<proteinExistence type="predicted"/>
<gene>
    <name evidence="3 4 5" type="primary">LOC107226280</name>
</gene>
<dbReference type="OrthoDB" id="7605339at2759"/>
<feature type="region of interest" description="Disordered" evidence="1">
    <location>
        <begin position="188"/>
        <end position="243"/>
    </location>
</feature>
<dbReference type="Proteomes" id="UP000829291">
    <property type="component" value="Chromosome 5"/>
</dbReference>
<accession>A0A6J0C5D9</accession>
<feature type="compositionally biased region" description="Basic and acidic residues" evidence="1">
    <location>
        <begin position="207"/>
        <end position="230"/>
    </location>
</feature>
<sequence length="358" mass="39789">MAAAARYTSEMYNDIQKLTDVKSGVKNGSPVFYALDGLSQSEKDRFMNYRTVRPPKNIDLLEGDDSGVTSHNPTAMNNFPSEHSLSSKIKEANGMDHSNYAIERHFQRSISASPEVNEESTYTASSVNESSFCTENVLPDNQKTNDCTSAKTIDLKKCRYSKNAAIMGLLRNNIIPIEALISDKESDDHFYPETISPKIEPSTSSSNKEEAIGGETGKSDSKDLNEETKKNPNYPQLVPHPEDPDIYTHPVQAHGILEDSEIDYKLPRKGTKNTTTPRQQLIRDTLDDKNFEFKSKNRAAAPKAKSNFSFPSMLGRITDSSLDTSRVSSAQSDTFNPFVIDNSGTFSMNDNEFPNLGK</sequence>
<dbReference type="InParanoid" id="A0A6J0C5D9"/>
<organism evidence="2 3">
    <name type="scientific">Neodiprion lecontei</name>
    <name type="common">Redheaded pine sawfly</name>
    <dbReference type="NCBI Taxonomy" id="441921"/>
    <lineage>
        <taxon>Eukaryota</taxon>
        <taxon>Metazoa</taxon>
        <taxon>Ecdysozoa</taxon>
        <taxon>Arthropoda</taxon>
        <taxon>Hexapoda</taxon>
        <taxon>Insecta</taxon>
        <taxon>Pterygota</taxon>
        <taxon>Neoptera</taxon>
        <taxon>Endopterygota</taxon>
        <taxon>Hymenoptera</taxon>
        <taxon>Tenthredinoidea</taxon>
        <taxon>Diprionidae</taxon>
        <taxon>Diprioninae</taxon>
        <taxon>Neodiprion</taxon>
    </lineage>
</organism>
<evidence type="ECO:0000313" key="2">
    <source>
        <dbReference type="Proteomes" id="UP000829291"/>
    </source>
</evidence>
<evidence type="ECO:0000256" key="1">
    <source>
        <dbReference type="SAM" id="MobiDB-lite"/>
    </source>
</evidence>
<reference evidence="3 4" key="1">
    <citation type="submission" date="2025-05" db="UniProtKB">
        <authorList>
            <consortium name="RefSeq"/>
        </authorList>
    </citation>
    <scope>IDENTIFICATION</scope>
    <source>
        <tissue evidence="3 4">Thorax and Abdomen</tissue>
    </source>
</reference>
<dbReference type="RefSeq" id="XP_046596613.1">
    <property type="nucleotide sequence ID" value="XM_046740657.1"/>
</dbReference>
<name>A0A6J0C5D9_NEOLC</name>
<dbReference type="RefSeq" id="XP_015522531.2">
    <property type="nucleotide sequence ID" value="XM_015667045.2"/>
</dbReference>
<dbReference type="GeneID" id="107226280"/>
<keyword evidence="2" id="KW-1185">Reference proteome</keyword>
<dbReference type="AlphaFoldDB" id="A0A6J0C5D9"/>
<dbReference type="KEGG" id="nlo:107226280"/>